<dbReference type="InterPro" id="IPR004143">
    <property type="entry name" value="BPL_LPL_catalytic"/>
</dbReference>
<dbReference type="SUPFAM" id="SSF55681">
    <property type="entry name" value="Class II aaRS and biotin synthetases"/>
    <property type="match status" value="1"/>
</dbReference>
<dbReference type="PROSITE" id="PS01313">
    <property type="entry name" value="LIPB"/>
    <property type="match status" value="1"/>
</dbReference>
<protein>
    <recommendedName>
        <fullName evidence="3">lipoyl(octanoyl) transferase</fullName>
        <ecNumber evidence="3">2.3.1.181</ecNumber>
    </recommendedName>
</protein>
<dbReference type="PROSITE" id="PS51733">
    <property type="entry name" value="BPL_LPL_CATALYTIC"/>
    <property type="match status" value="1"/>
</dbReference>
<evidence type="ECO:0000256" key="1">
    <source>
        <dbReference type="ARBA" id="ARBA00004821"/>
    </source>
</evidence>
<dbReference type="Proteomes" id="UP000789831">
    <property type="component" value="Unassembled WGS sequence"/>
</dbReference>
<dbReference type="InterPro" id="IPR045864">
    <property type="entry name" value="aa-tRNA-synth_II/BPL/LPL"/>
</dbReference>
<dbReference type="PANTHER" id="PTHR10993:SF7">
    <property type="entry name" value="LIPOYLTRANSFERASE 2, MITOCHONDRIAL-RELATED"/>
    <property type="match status" value="1"/>
</dbReference>
<dbReference type="CDD" id="cd16444">
    <property type="entry name" value="LipB"/>
    <property type="match status" value="1"/>
</dbReference>
<evidence type="ECO:0000259" key="8">
    <source>
        <dbReference type="PROSITE" id="PS51733"/>
    </source>
</evidence>
<dbReference type="PANTHER" id="PTHR10993">
    <property type="entry name" value="OCTANOYLTRANSFERASE"/>
    <property type="match status" value="1"/>
</dbReference>
<name>A0A9N9EZY5_9GLOM</name>
<dbReference type="GO" id="GO:0033819">
    <property type="term" value="F:lipoyl(octanoyl) transferase activity"/>
    <property type="evidence" value="ECO:0007669"/>
    <property type="project" value="UniProtKB-EC"/>
</dbReference>
<feature type="domain" description="BPL/LPL catalytic" evidence="8">
    <location>
        <begin position="71"/>
        <end position="286"/>
    </location>
</feature>
<keyword evidence="4" id="KW-0808">Transferase</keyword>
<evidence type="ECO:0000256" key="4">
    <source>
        <dbReference type="ARBA" id="ARBA00022679"/>
    </source>
</evidence>
<feature type="region of interest" description="Disordered" evidence="7">
    <location>
        <begin position="87"/>
        <end position="107"/>
    </location>
</feature>
<feature type="coiled-coil region" evidence="6">
    <location>
        <begin position="241"/>
        <end position="268"/>
    </location>
</feature>
<evidence type="ECO:0000256" key="7">
    <source>
        <dbReference type="SAM" id="MobiDB-lite"/>
    </source>
</evidence>
<organism evidence="9 10">
    <name type="scientific">Ambispora gerdemannii</name>
    <dbReference type="NCBI Taxonomy" id="144530"/>
    <lineage>
        <taxon>Eukaryota</taxon>
        <taxon>Fungi</taxon>
        <taxon>Fungi incertae sedis</taxon>
        <taxon>Mucoromycota</taxon>
        <taxon>Glomeromycotina</taxon>
        <taxon>Glomeromycetes</taxon>
        <taxon>Archaeosporales</taxon>
        <taxon>Ambisporaceae</taxon>
        <taxon>Ambispora</taxon>
    </lineage>
</organism>
<keyword evidence="5" id="KW-0012">Acyltransferase</keyword>
<dbReference type="Gene3D" id="3.30.930.10">
    <property type="entry name" value="Bira Bifunctional Protein, Domain 2"/>
    <property type="match status" value="1"/>
</dbReference>
<keyword evidence="6" id="KW-0175">Coiled coil</keyword>
<dbReference type="NCBIfam" id="TIGR00214">
    <property type="entry name" value="lipB"/>
    <property type="match status" value="1"/>
</dbReference>
<reference evidence="9" key="1">
    <citation type="submission" date="2021-06" db="EMBL/GenBank/DDBJ databases">
        <authorList>
            <person name="Kallberg Y."/>
            <person name="Tangrot J."/>
            <person name="Rosling A."/>
        </authorList>
    </citation>
    <scope>NUCLEOTIDE SEQUENCE</scope>
    <source>
        <strain evidence="9">MT106</strain>
    </source>
</reference>
<dbReference type="InterPro" id="IPR020605">
    <property type="entry name" value="Octanoyltransferase_CS"/>
</dbReference>
<evidence type="ECO:0000256" key="2">
    <source>
        <dbReference type="ARBA" id="ARBA00007907"/>
    </source>
</evidence>
<evidence type="ECO:0000313" key="10">
    <source>
        <dbReference type="Proteomes" id="UP000789831"/>
    </source>
</evidence>
<gene>
    <name evidence="9" type="ORF">AGERDE_LOCUS4238</name>
</gene>
<evidence type="ECO:0000256" key="3">
    <source>
        <dbReference type="ARBA" id="ARBA00012334"/>
    </source>
</evidence>
<comment type="similarity">
    <text evidence="2">Belongs to the LipB family.</text>
</comment>
<accession>A0A9N9EZY5</accession>
<dbReference type="EMBL" id="CAJVPL010000471">
    <property type="protein sequence ID" value="CAG8500837.1"/>
    <property type="molecule type" value="Genomic_DNA"/>
</dbReference>
<dbReference type="Pfam" id="PF21948">
    <property type="entry name" value="LplA-B_cat"/>
    <property type="match status" value="1"/>
</dbReference>
<evidence type="ECO:0000256" key="5">
    <source>
        <dbReference type="ARBA" id="ARBA00023315"/>
    </source>
</evidence>
<dbReference type="OrthoDB" id="19908at2759"/>
<dbReference type="InterPro" id="IPR000544">
    <property type="entry name" value="Octanoyltransferase"/>
</dbReference>
<comment type="caution">
    <text evidence="9">The sequence shown here is derived from an EMBL/GenBank/DDBJ whole genome shotgun (WGS) entry which is preliminary data.</text>
</comment>
<evidence type="ECO:0000256" key="6">
    <source>
        <dbReference type="SAM" id="Coils"/>
    </source>
</evidence>
<dbReference type="HAMAP" id="MF_00013">
    <property type="entry name" value="LipB"/>
    <property type="match status" value="1"/>
</dbReference>
<sequence>MSIFSGRACSLPLSGLAVSTYLPYIYLSQISYAKALSLQAHLVTRRLKAREQLQTSSSPLPTEENERLHDVANTDILLLLQHSPTYTTGRRDKRSTGAGGGSSSKEDLINNVGIEEKRLREFGAEYFETLRGGQTTFHGPGQLIGYPILNLQNYKLSVRCYVAAIERVIIETCAMYGIKAQTTEHTGVWANGEKICAIGIQVQRYITSHGFALNCNTDLSWFDHIIPCGLIDKKMTSIAKQIAKQQQIEFVNRNLNRMQQEKQEISVEIVLPVLAEKFGSVFGRSMRPLECFGDSELGGLRRAISEALSK</sequence>
<dbReference type="EC" id="2.3.1.181" evidence="3"/>
<comment type="pathway">
    <text evidence="1">Protein modification; protein lipoylation via endogenous pathway; protein N(6)-(lipoyl)lysine from octanoyl-[acyl-carrier-protein]: step 1/2.</text>
</comment>
<proteinExistence type="inferred from homology"/>
<dbReference type="GO" id="GO:0009249">
    <property type="term" value="P:protein lipoylation"/>
    <property type="evidence" value="ECO:0007669"/>
    <property type="project" value="InterPro"/>
</dbReference>
<evidence type="ECO:0000313" key="9">
    <source>
        <dbReference type="EMBL" id="CAG8500837.1"/>
    </source>
</evidence>
<dbReference type="AlphaFoldDB" id="A0A9N9EZY5"/>
<keyword evidence="10" id="KW-1185">Reference proteome</keyword>